<feature type="transmembrane region" description="Helical" evidence="2">
    <location>
        <begin position="101"/>
        <end position="118"/>
    </location>
</feature>
<feature type="domain" description="Prepilin type IV endopeptidase peptidase" evidence="3">
    <location>
        <begin position="79"/>
        <end position="185"/>
    </location>
</feature>
<evidence type="ECO:0000256" key="1">
    <source>
        <dbReference type="ARBA" id="ARBA00005801"/>
    </source>
</evidence>
<keyword evidence="4" id="KW-0808">Transferase</keyword>
<dbReference type="STRING" id="1225127.SAMN05661030_3457"/>
<feature type="transmembrane region" description="Helical" evidence="2">
    <location>
        <begin position="165"/>
        <end position="191"/>
    </location>
</feature>
<evidence type="ECO:0000313" key="4">
    <source>
        <dbReference type="EMBL" id="SFD47353.1"/>
    </source>
</evidence>
<dbReference type="Proteomes" id="UP000199022">
    <property type="component" value="Unassembled WGS sequence"/>
</dbReference>
<dbReference type="AlphaFoldDB" id="A0A1I1STY4"/>
<keyword evidence="2" id="KW-1133">Transmembrane helix</keyword>
<dbReference type="GO" id="GO:0008168">
    <property type="term" value="F:methyltransferase activity"/>
    <property type="evidence" value="ECO:0007669"/>
    <property type="project" value="UniProtKB-KW"/>
</dbReference>
<evidence type="ECO:0000256" key="2">
    <source>
        <dbReference type="SAM" id="Phobius"/>
    </source>
</evidence>
<proteinExistence type="inferred from homology"/>
<dbReference type="PANTHER" id="PTHR30487">
    <property type="entry name" value="TYPE 4 PREPILIN-LIKE PROTEINS LEADER PEPTIDE-PROCESSING ENZYME"/>
    <property type="match status" value="1"/>
</dbReference>
<dbReference type="InterPro" id="IPR050882">
    <property type="entry name" value="Prepilin_peptidase/N-MTase"/>
</dbReference>
<comment type="similarity">
    <text evidence="1">Belongs to the peptidase A24 family.</text>
</comment>
<accession>A0A1I1STY4</accession>
<protein>
    <submittedName>
        <fullName evidence="4">Leader peptidase (Prepilin peptidase) / N-methyltransferase</fullName>
    </submittedName>
</protein>
<dbReference type="GO" id="GO:0032259">
    <property type="term" value="P:methylation"/>
    <property type="evidence" value="ECO:0007669"/>
    <property type="project" value="UniProtKB-KW"/>
</dbReference>
<keyword evidence="4" id="KW-0489">Methyltransferase</keyword>
<name>A0A1I1STY4_9ACTN</name>
<feature type="transmembrane region" description="Helical" evidence="2">
    <location>
        <begin position="72"/>
        <end position="89"/>
    </location>
</feature>
<reference evidence="5" key="1">
    <citation type="submission" date="2016-10" db="EMBL/GenBank/DDBJ databases">
        <authorList>
            <person name="Varghese N."/>
            <person name="Submissions S."/>
        </authorList>
    </citation>
    <scope>NUCLEOTIDE SEQUENCE [LARGE SCALE GENOMIC DNA]</scope>
    <source>
        <strain evidence="5">DSM 45962</strain>
    </source>
</reference>
<dbReference type="OrthoDB" id="2087435at2"/>
<sequence length="222" mass="22767">MWLGLGGALLGLPLGHALNVAAQQLVARRPDAAELLPGDRLVRRTAVRPPWVELGTAALLAVVAVRVGPSPLLPAWLWLAGWAVLLTVVDLQHKLLPNRALLPATAGSAVLLTGAAVVTGDWPALLRAVLSAVALGVVLYLMALVTPNGLGLGDVKLGPLLGLHLGWLGVAAVFLGVFLGFVVQAVLALLLLAARRVTTDTQLPFGPALLAGTLVAGLLTLG</sequence>
<dbReference type="GO" id="GO:0006465">
    <property type="term" value="P:signal peptide processing"/>
    <property type="evidence" value="ECO:0007669"/>
    <property type="project" value="TreeGrafter"/>
</dbReference>
<keyword evidence="2" id="KW-0472">Membrane</keyword>
<dbReference type="GO" id="GO:0005886">
    <property type="term" value="C:plasma membrane"/>
    <property type="evidence" value="ECO:0007669"/>
    <property type="project" value="TreeGrafter"/>
</dbReference>
<dbReference type="Gene3D" id="1.20.120.1220">
    <property type="match status" value="1"/>
</dbReference>
<gene>
    <name evidence="4" type="ORF">SAMN05661030_3457</name>
</gene>
<keyword evidence="2" id="KW-0812">Transmembrane</keyword>
<dbReference type="Pfam" id="PF01478">
    <property type="entry name" value="Peptidase_A24"/>
    <property type="match status" value="1"/>
</dbReference>
<dbReference type="InterPro" id="IPR000045">
    <property type="entry name" value="Prepilin_IV_endopep_pep"/>
</dbReference>
<evidence type="ECO:0000313" key="5">
    <source>
        <dbReference type="Proteomes" id="UP000199022"/>
    </source>
</evidence>
<dbReference type="GO" id="GO:0004190">
    <property type="term" value="F:aspartic-type endopeptidase activity"/>
    <property type="evidence" value="ECO:0007669"/>
    <property type="project" value="InterPro"/>
</dbReference>
<feature type="transmembrane region" description="Helical" evidence="2">
    <location>
        <begin position="203"/>
        <end position="221"/>
    </location>
</feature>
<keyword evidence="5" id="KW-1185">Reference proteome</keyword>
<dbReference type="EMBL" id="FOMD01000004">
    <property type="protein sequence ID" value="SFD47353.1"/>
    <property type="molecule type" value="Genomic_DNA"/>
</dbReference>
<dbReference type="PANTHER" id="PTHR30487:SF0">
    <property type="entry name" value="PREPILIN LEADER PEPTIDASE_N-METHYLTRANSFERASE-RELATED"/>
    <property type="match status" value="1"/>
</dbReference>
<feature type="transmembrane region" description="Helical" evidence="2">
    <location>
        <begin position="125"/>
        <end position="145"/>
    </location>
</feature>
<evidence type="ECO:0000259" key="3">
    <source>
        <dbReference type="Pfam" id="PF01478"/>
    </source>
</evidence>
<organism evidence="4 5">
    <name type="scientific">Klenkia taihuensis</name>
    <dbReference type="NCBI Taxonomy" id="1225127"/>
    <lineage>
        <taxon>Bacteria</taxon>
        <taxon>Bacillati</taxon>
        <taxon>Actinomycetota</taxon>
        <taxon>Actinomycetes</taxon>
        <taxon>Geodermatophilales</taxon>
        <taxon>Geodermatophilaceae</taxon>
        <taxon>Klenkia</taxon>
    </lineage>
</organism>